<dbReference type="PROSITE" id="PS01045">
    <property type="entry name" value="SQUALEN_PHYTOEN_SYN_2"/>
    <property type="match status" value="1"/>
</dbReference>
<evidence type="ECO:0000256" key="2">
    <source>
        <dbReference type="SAM" id="MobiDB-lite"/>
    </source>
</evidence>
<dbReference type="SFLD" id="SFLDG01212">
    <property type="entry name" value="Phytoene_synthase_like"/>
    <property type="match status" value="1"/>
</dbReference>
<dbReference type="InterPro" id="IPR002060">
    <property type="entry name" value="Squ/phyt_synthse"/>
</dbReference>
<dbReference type="EMBL" id="JBHTJV010000025">
    <property type="protein sequence ID" value="MFD0917797.1"/>
    <property type="molecule type" value="Genomic_DNA"/>
</dbReference>
<dbReference type="PANTHER" id="PTHR31480">
    <property type="entry name" value="BIFUNCTIONAL LYCOPENE CYCLASE/PHYTOENE SYNTHASE"/>
    <property type="match status" value="1"/>
</dbReference>
<keyword evidence="4" id="KW-1185">Reference proteome</keyword>
<feature type="region of interest" description="Disordered" evidence="2">
    <location>
        <begin position="335"/>
        <end position="358"/>
    </location>
</feature>
<name>A0ABW3FJH5_9HYPH</name>
<evidence type="ECO:0000313" key="3">
    <source>
        <dbReference type="EMBL" id="MFD0917797.1"/>
    </source>
</evidence>
<feature type="compositionally biased region" description="Polar residues" evidence="2">
    <location>
        <begin position="338"/>
        <end position="358"/>
    </location>
</feature>
<proteinExistence type="predicted"/>
<dbReference type="SFLD" id="SFLDG01018">
    <property type="entry name" value="Squalene/Phytoene_Synthase_Lik"/>
    <property type="match status" value="1"/>
</dbReference>
<evidence type="ECO:0000256" key="1">
    <source>
        <dbReference type="ARBA" id="ARBA00022679"/>
    </source>
</evidence>
<dbReference type="InterPro" id="IPR044843">
    <property type="entry name" value="Trans_IPPS_bact-type"/>
</dbReference>
<reference evidence="4" key="1">
    <citation type="journal article" date="2019" name="Int. J. Syst. Evol. Microbiol.">
        <title>The Global Catalogue of Microorganisms (GCM) 10K type strain sequencing project: providing services to taxonomists for standard genome sequencing and annotation.</title>
        <authorList>
            <consortium name="The Broad Institute Genomics Platform"/>
            <consortium name="The Broad Institute Genome Sequencing Center for Infectious Disease"/>
            <person name="Wu L."/>
            <person name="Ma J."/>
        </authorList>
    </citation>
    <scope>NUCLEOTIDE SEQUENCE [LARGE SCALE GENOMIC DNA]</scope>
    <source>
        <strain evidence="4">CCUG 60023</strain>
    </source>
</reference>
<sequence length="358" mass="39105">MGEMKLASAHLAECRKIIRHGSKSFYFASLMLPPSVRLASTALYAFCRVSDDIADEPGASLAALDHLRQRLDAAYAGTPYDHAADQAFAAVVESYDIPESVPMAMLEGFEWDLVGKKYNTLSDVLDYSARVASTVGVMMSAVMERRSRDTLARACELGLAMQLINIARDVGEDARNGRCYLPEEWLAEEGLNSERLIASPEFTPALGRVIKRLLDEASQIYRLGVTGISDLPASSRLGVRAAALVYAEIGEKVRANGYNSIDQRAYTTRGRKLGLMLRSPGNPLNFSGCDTAAPVEEVAFLVDACERTPEAVRGDGEWMLDMFAELDRRDRASIAKAQANTRTPRTGQASDQRVGQLA</sequence>
<dbReference type="PROSITE" id="PS01044">
    <property type="entry name" value="SQUALEN_PHYTOEN_SYN_1"/>
    <property type="match status" value="1"/>
</dbReference>
<dbReference type="Gene3D" id="1.10.600.10">
    <property type="entry name" value="Farnesyl Diphosphate Synthase"/>
    <property type="match status" value="1"/>
</dbReference>
<evidence type="ECO:0000313" key="4">
    <source>
        <dbReference type="Proteomes" id="UP001597101"/>
    </source>
</evidence>
<dbReference type="Proteomes" id="UP001597101">
    <property type="component" value="Unassembled WGS sequence"/>
</dbReference>
<organism evidence="3 4">
    <name type="scientific">Pseudahrensia aquimaris</name>
    <dbReference type="NCBI Taxonomy" id="744461"/>
    <lineage>
        <taxon>Bacteria</taxon>
        <taxon>Pseudomonadati</taxon>
        <taxon>Pseudomonadota</taxon>
        <taxon>Alphaproteobacteria</taxon>
        <taxon>Hyphomicrobiales</taxon>
        <taxon>Ahrensiaceae</taxon>
        <taxon>Pseudahrensia</taxon>
    </lineage>
</organism>
<dbReference type="InterPro" id="IPR019845">
    <property type="entry name" value="Squalene/phytoene_synthase_CS"/>
</dbReference>
<dbReference type="CDD" id="cd00683">
    <property type="entry name" value="Trans_IPPS_HH"/>
    <property type="match status" value="1"/>
</dbReference>
<protein>
    <submittedName>
        <fullName evidence="3">Phytoene/squalene synthase family protein</fullName>
    </submittedName>
</protein>
<dbReference type="SFLD" id="SFLDS00005">
    <property type="entry name" value="Isoprenoid_Synthase_Type_I"/>
    <property type="match status" value="1"/>
</dbReference>
<dbReference type="RefSeq" id="WP_377213648.1">
    <property type="nucleotide sequence ID" value="NZ_JBHTJV010000025.1"/>
</dbReference>
<accession>A0ABW3FJH5</accession>
<comment type="caution">
    <text evidence="3">The sequence shown here is derived from an EMBL/GenBank/DDBJ whole genome shotgun (WGS) entry which is preliminary data.</text>
</comment>
<gene>
    <name evidence="3" type="ORF">ACFQ14_15440</name>
</gene>
<dbReference type="InterPro" id="IPR008949">
    <property type="entry name" value="Isoprenoid_synthase_dom_sf"/>
</dbReference>
<dbReference type="Pfam" id="PF00494">
    <property type="entry name" value="SQS_PSY"/>
    <property type="match status" value="1"/>
</dbReference>
<keyword evidence="1" id="KW-0808">Transferase</keyword>
<dbReference type="InterPro" id="IPR033904">
    <property type="entry name" value="Trans_IPPS_HH"/>
</dbReference>
<dbReference type="SUPFAM" id="SSF48576">
    <property type="entry name" value="Terpenoid synthases"/>
    <property type="match status" value="1"/>
</dbReference>